<dbReference type="InterPro" id="IPR001482">
    <property type="entry name" value="T2SS/T4SS_dom"/>
</dbReference>
<comment type="similarity">
    <text evidence="1">Belongs to the GSP E family.</text>
</comment>
<dbReference type="GO" id="GO:0016887">
    <property type="term" value="F:ATP hydrolysis activity"/>
    <property type="evidence" value="ECO:0007669"/>
    <property type="project" value="InterPro"/>
</dbReference>
<dbReference type="Pfam" id="PF00437">
    <property type="entry name" value="T2SSE"/>
    <property type="match status" value="1"/>
</dbReference>
<dbReference type="SUPFAM" id="SSF52540">
    <property type="entry name" value="P-loop containing nucleoside triphosphate hydrolases"/>
    <property type="match status" value="1"/>
</dbReference>
<accession>A0A9X1XXY4</accession>
<reference evidence="3" key="1">
    <citation type="submission" date="2022-04" db="EMBL/GenBank/DDBJ databases">
        <authorList>
            <person name="Seo M.-J."/>
        </authorList>
    </citation>
    <scope>NUCLEOTIDE SEQUENCE</scope>
    <source>
        <strain evidence="3">MBLB2552</strain>
    </source>
</reference>
<dbReference type="Gene3D" id="3.30.450.90">
    <property type="match status" value="1"/>
</dbReference>
<evidence type="ECO:0000259" key="2">
    <source>
        <dbReference type="PROSITE" id="PS00662"/>
    </source>
</evidence>
<feature type="domain" description="Bacterial type II secretion system protein E" evidence="2">
    <location>
        <begin position="202"/>
        <end position="216"/>
    </location>
</feature>
<dbReference type="RefSeq" id="WP_248551545.1">
    <property type="nucleotide sequence ID" value="NZ_JALPRK010000006.1"/>
</dbReference>
<gene>
    <name evidence="3" type="ORF">M0651_09185</name>
</gene>
<dbReference type="InterPro" id="IPR003593">
    <property type="entry name" value="AAA+_ATPase"/>
</dbReference>
<organism evidence="3 4">
    <name type="scientific">Paenibacillus mellifer</name>
    <dbReference type="NCBI Taxonomy" id="2937794"/>
    <lineage>
        <taxon>Bacteria</taxon>
        <taxon>Bacillati</taxon>
        <taxon>Bacillota</taxon>
        <taxon>Bacilli</taxon>
        <taxon>Bacillales</taxon>
        <taxon>Paenibacillaceae</taxon>
        <taxon>Paenibacillus</taxon>
    </lineage>
</organism>
<dbReference type="GO" id="GO:0005524">
    <property type="term" value="F:ATP binding"/>
    <property type="evidence" value="ECO:0007669"/>
    <property type="project" value="InterPro"/>
</dbReference>
<comment type="caution">
    <text evidence="3">The sequence shown here is derived from an EMBL/GenBank/DDBJ whole genome shotgun (WGS) entry which is preliminary data.</text>
</comment>
<dbReference type="InterPro" id="IPR050921">
    <property type="entry name" value="T4SS_GSP_E_ATPase"/>
</dbReference>
<dbReference type="SMART" id="SM00382">
    <property type="entry name" value="AAA"/>
    <property type="match status" value="1"/>
</dbReference>
<keyword evidence="4" id="KW-1185">Reference proteome</keyword>
<dbReference type="AlphaFoldDB" id="A0A9X1XXY4"/>
<dbReference type="PANTHER" id="PTHR30486">
    <property type="entry name" value="TWITCHING MOTILITY PROTEIN PILT"/>
    <property type="match status" value="1"/>
</dbReference>
<proteinExistence type="inferred from homology"/>
<dbReference type="PANTHER" id="PTHR30486:SF12">
    <property type="entry name" value="TYPE IV PILUS ATPASE PILU"/>
    <property type="match status" value="1"/>
</dbReference>
<evidence type="ECO:0000313" key="3">
    <source>
        <dbReference type="EMBL" id="MCK8487344.1"/>
    </source>
</evidence>
<dbReference type="CDD" id="cd01131">
    <property type="entry name" value="PilT"/>
    <property type="match status" value="1"/>
</dbReference>
<dbReference type="InterPro" id="IPR006321">
    <property type="entry name" value="PilT/PilU"/>
</dbReference>
<name>A0A9X1XXY4_9BACL</name>
<protein>
    <submittedName>
        <fullName evidence="3">Type IV pilus twitching motility protein PilT</fullName>
    </submittedName>
</protein>
<evidence type="ECO:0000313" key="4">
    <source>
        <dbReference type="Proteomes" id="UP001139534"/>
    </source>
</evidence>
<sequence>MNQEPIVTDETFNGLLKQAFNAGASDLHVTVNSPPVLRVDGTLQALGEELLSPSSLEQIVQELMSPAQYKKFTDQGELDFSYGVPGISRFRINVFRQRGSISIAVRVISPSIPAFETLNLPSVLLKLAQKPQGLFLVTGPTGSGKSTTLASLIDYINHTQRKHIVTLEDPIEYLHRHDKSIINQREVGLDTVSFDSGLRAALRQDPDIILVGEMRDPETIRTAITAAETGHLVFATLHTADAPQTIDRIIDAFPPAQQGQIRIQLASVLLAILSQRLLPSRSGKGRICTTELLLNPPAVGNLIRTEKVHQIKSVMQTNFQLGMHTLEMSLRELLRLGAVDEASARPYLTESTL</sequence>
<evidence type="ECO:0000256" key="1">
    <source>
        <dbReference type="ARBA" id="ARBA00006611"/>
    </source>
</evidence>
<dbReference type="EMBL" id="JALPRK010000006">
    <property type="protein sequence ID" value="MCK8487344.1"/>
    <property type="molecule type" value="Genomic_DNA"/>
</dbReference>
<dbReference type="Proteomes" id="UP001139534">
    <property type="component" value="Unassembled WGS sequence"/>
</dbReference>
<dbReference type="NCBIfam" id="TIGR01420">
    <property type="entry name" value="pilT_fam"/>
    <property type="match status" value="1"/>
</dbReference>
<dbReference type="InterPro" id="IPR027417">
    <property type="entry name" value="P-loop_NTPase"/>
</dbReference>
<dbReference type="Gene3D" id="3.40.50.300">
    <property type="entry name" value="P-loop containing nucleotide triphosphate hydrolases"/>
    <property type="match status" value="1"/>
</dbReference>
<dbReference type="PROSITE" id="PS00662">
    <property type="entry name" value="T2SP_E"/>
    <property type="match status" value="1"/>
</dbReference>